<evidence type="ECO:0000256" key="1">
    <source>
        <dbReference type="SAM" id="Phobius"/>
    </source>
</evidence>
<keyword evidence="1" id="KW-0812">Transmembrane</keyword>
<evidence type="ECO:0000313" key="2">
    <source>
        <dbReference type="EMBL" id="NOU83845.1"/>
    </source>
</evidence>
<keyword evidence="1" id="KW-0472">Membrane</keyword>
<feature type="transmembrane region" description="Helical" evidence="1">
    <location>
        <begin position="25"/>
        <end position="44"/>
    </location>
</feature>
<comment type="caution">
    <text evidence="2">The sequence shown here is derived from an EMBL/GenBank/DDBJ whole genome shotgun (WGS) entry which is preliminary data.</text>
</comment>
<evidence type="ECO:0008006" key="4">
    <source>
        <dbReference type="Google" id="ProtNLM"/>
    </source>
</evidence>
<evidence type="ECO:0000313" key="3">
    <source>
        <dbReference type="Proteomes" id="UP000596857"/>
    </source>
</evidence>
<gene>
    <name evidence="2" type="ORF">GC101_33880</name>
</gene>
<keyword evidence="1" id="KW-1133">Transmembrane helix</keyword>
<accession>A0ABX1YRY8</accession>
<keyword evidence="3" id="KW-1185">Reference proteome</keyword>
<reference evidence="2 3" key="1">
    <citation type="submission" date="2019-10" db="EMBL/GenBank/DDBJ databases">
        <title>Description of Paenibacillus terricola sp. nov.</title>
        <authorList>
            <person name="Carlier A."/>
            <person name="Qi S."/>
        </authorList>
    </citation>
    <scope>NUCLEOTIDE SEQUENCE [LARGE SCALE GENOMIC DNA]</scope>
    <source>
        <strain evidence="2 3">LMG 31459</strain>
    </source>
</reference>
<organism evidence="2 3">
    <name type="scientific">Paenibacillus phytohabitans</name>
    <dbReference type="NCBI Taxonomy" id="2654978"/>
    <lineage>
        <taxon>Bacteria</taxon>
        <taxon>Bacillati</taxon>
        <taxon>Bacillota</taxon>
        <taxon>Bacilli</taxon>
        <taxon>Bacillales</taxon>
        <taxon>Paenibacillaceae</taxon>
        <taxon>Paenibacillus</taxon>
    </lineage>
</organism>
<name>A0ABX1YRY8_9BACL</name>
<dbReference type="RefSeq" id="WP_171720894.1">
    <property type="nucleotide sequence ID" value="NZ_WHOB01000097.1"/>
</dbReference>
<feature type="transmembrane region" description="Helical" evidence="1">
    <location>
        <begin position="88"/>
        <end position="105"/>
    </location>
</feature>
<protein>
    <recommendedName>
        <fullName evidence="4">DUF4181 domain-containing protein</fullName>
    </recommendedName>
</protein>
<feature type="transmembrane region" description="Helical" evidence="1">
    <location>
        <begin position="50"/>
        <end position="68"/>
    </location>
</feature>
<sequence length="109" mass="13094">MTDIDERNWGQQEPVKEPKDRYAQFLKIVSITFVSVTLTIIFTELNTGKYPLKLVFFVIGQFFIYRYVMKNVSESSEKFKTFCIKFKIKLPILYILYFLFLFYIGQPYL</sequence>
<dbReference type="Proteomes" id="UP000596857">
    <property type="component" value="Unassembled WGS sequence"/>
</dbReference>
<dbReference type="EMBL" id="WHOB01000097">
    <property type="protein sequence ID" value="NOU83845.1"/>
    <property type="molecule type" value="Genomic_DNA"/>
</dbReference>
<proteinExistence type="predicted"/>